<dbReference type="AlphaFoldDB" id="A0A838B3V8"/>
<dbReference type="Gene3D" id="3.30.70.1430">
    <property type="entry name" value="Multidrug efflux transporter AcrB pore domain"/>
    <property type="match status" value="2"/>
</dbReference>
<proteinExistence type="inferred from homology"/>
<sequence>MVNFFIHRPIFASAIAIIMVLAGTICYFLLPVSQFPDITPPQVVVSAHYPGASAQVVADTVTTPLEQQINGVEGMTYMSSSSSNDGSSTITITFDVGYSLSTAAVDVQNRVSQAASSLPAIVNQGGVTIKKQNPNFVLIVNLTSPDNSVDPVALSNLAYLQVVDPLKRLPGVGDVQIFGERRYSMRVWLDPDKLANLGITAVDVQNAISEQNVQVAAGKIGQSPAPAGTAFEMQVNAVGRLSDPKEFGDIVVRANTGTGSLVRLRDVARIELGALQYSSSAFFGKEPTVVLAVYQMPGSNALDLQQHVKDKMQELSARFPKGVSYAMHYDTTRFVSASMHDVLITLGEALVLVVAVVFIFLQSWRTTIIPTIAIPVSLVATMVVMEMLGFSLNMLSLLGMVLAIGLVVDDAIVVVENVERQLEAGLKPLAATKAAMAEVTGPIIATTAVLMAVFVPVAFIPGVSGKLYNQFALTVAISVGISAFNSLTLSPALSAAFLRHRGETQFAPFRWFNTGFDRLSHAYAHGVRILIRLRWIMLGLFAAGLVATYFVWQKLPSTFLPVEDQGYFFVVIQLPDGASLQRTDAVAQKARDILQATPGVDIVGSISGLNFLTSAAQSNSAVEFAILKPWEERGPDQSASKLVADVRGKLMQIPEAFALSFDPPSIPGIGTTGGFEFVVEDLTGRGSVALNDATQAVIAEARKQQEINPQQLFSPFSTSTPQFNYDLDRSKAKLLGLNLPDVFNTLQIYLGSLYVNDFNLFGRTFRVTIQADKDARADAADLSRLYVRNASGGMVPLSTLGKLVPFVGPETVPHYNNNASATINGGAAPGFSSGQAVAAMERAAATALPRDFGFEWTGITFQELKAGSIASVVFGLAIVFVFLILAMQYESWAMPFMVLLAVPLALFGAFAALFLRGMQIDVYSQIGFVMLIGLAAKNAILIVEFARRRREEGLSIVDAAMEAARLRLRPILMTAFAFILGVLPLMFATGAGAASRQSIGTTVFGGMVAATILSLVFVPVFYAVIERLREGRERSEPAAHDQDHSDQDNNEPTAEPAPARLAEAAE</sequence>
<dbReference type="GO" id="GO:0009636">
    <property type="term" value="P:response to toxic substance"/>
    <property type="evidence" value="ECO:0007669"/>
    <property type="project" value="UniProtKB-ARBA"/>
</dbReference>
<evidence type="ECO:0000256" key="6">
    <source>
        <dbReference type="ARBA" id="ARBA00022692"/>
    </source>
</evidence>
<feature type="compositionally biased region" description="Low complexity" evidence="10">
    <location>
        <begin position="1051"/>
        <end position="1066"/>
    </location>
</feature>
<feature type="transmembrane region" description="Helical" evidence="9">
    <location>
        <begin position="394"/>
        <end position="415"/>
    </location>
</feature>
<dbReference type="SUPFAM" id="SSF82714">
    <property type="entry name" value="Multidrug efflux transporter AcrB TolC docking domain, DN and DC subdomains"/>
    <property type="match status" value="2"/>
</dbReference>
<dbReference type="SUPFAM" id="SSF82866">
    <property type="entry name" value="Multidrug efflux transporter AcrB transmembrane domain"/>
    <property type="match status" value="2"/>
</dbReference>
<feature type="transmembrane region" description="Helical" evidence="9">
    <location>
        <begin position="12"/>
        <end position="30"/>
    </location>
</feature>
<keyword evidence="3 9" id="KW-0813">Transport</keyword>
<keyword evidence="12" id="KW-1185">Reference proteome</keyword>
<feature type="transmembrane region" description="Helical" evidence="9">
    <location>
        <begin position="971"/>
        <end position="991"/>
    </location>
</feature>
<evidence type="ECO:0000256" key="3">
    <source>
        <dbReference type="ARBA" id="ARBA00022448"/>
    </source>
</evidence>
<feature type="transmembrane region" description="Helical" evidence="9">
    <location>
        <begin position="471"/>
        <end position="498"/>
    </location>
</feature>
<dbReference type="Gene3D" id="3.30.2090.10">
    <property type="entry name" value="Multidrug efflux transporter AcrB TolC docking domain, DN and DC subdomains"/>
    <property type="match status" value="2"/>
</dbReference>
<feature type="region of interest" description="Disordered" evidence="10">
    <location>
        <begin position="1033"/>
        <end position="1066"/>
    </location>
</feature>
<gene>
    <name evidence="11" type="ORF">H0241_14900</name>
</gene>
<dbReference type="NCBIfam" id="NF000282">
    <property type="entry name" value="RND_permease_1"/>
    <property type="match status" value="1"/>
</dbReference>
<feature type="compositionally biased region" description="Basic and acidic residues" evidence="10">
    <location>
        <begin position="1033"/>
        <end position="1047"/>
    </location>
</feature>
<dbReference type="GO" id="GO:0015562">
    <property type="term" value="F:efflux transmembrane transporter activity"/>
    <property type="evidence" value="ECO:0007669"/>
    <property type="project" value="InterPro"/>
</dbReference>
<dbReference type="InterPro" id="IPR004764">
    <property type="entry name" value="MdtF-like"/>
</dbReference>
<dbReference type="PANTHER" id="PTHR32063">
    <property type="match status" value="1"/>
</dbReference>
<dbReference type="Gene3D" id="3.30.70.1440">
    <property type="entry name" value="Multidrug efflux transporter AcrB pore domain"/>
    <property type="match status" value="1"/>
</dbReference>
<dbReference type="InterPro" id="IPR001036">
    <property type="entry name" value="Acrflvin-R"/>
</dbReference>
<dbReference type="RefSeq" id="WP_181058417.1">
    <property type="nucleotide sequence ID" value="NZ_JACDTY010000006.1"/>
</dbReference>
<feature type="transmembrane region" description="Helical" evidence="9">
    <location>
        <begin position="922"/>
        <end position="943"/>
    </location>
</feature>
<evidence type="ECO:0000313" key="11">
    <source>
        <dbReference type="EMBL" id="MBA1141538.1"/>
    </source>
</evidence>
<comment type="subcellular location">
    <subcellularLocation>
        <location evidence="1 9">Cell inner membrane</location>
        <topology evidence="1 9">Multi-pass membrane protein</topology>
    </subcellularLocation>
</comment>
<evidence type="ECO:0000256" key="4">
    <source>
        <dbReference type="ARBA" id="ARBA00022475"/>
    </source>
</evidence>
<dbReference type="SUPFAM" id="SSF82693">
    <property type="entry name" value="Multidrug efflux transporter AcrB pore domain, PN1, PN2, PC1 and PC2 subdomains"/>
    <property type="match status" value="3"/>
</dbReference>
<dbReference type="Pfam" id="PF00873">
    <property type="entry name" value="ACR_tran"/>
    <property type="match status" value="1"/>
</dbReference>
<evidence type="ECO:0000256" key="5">
    <source>
        <dbReference type="ARBA" id="ARBA00022519"/>
    </source>
</evidence>
<keyword evidence="5 9" id="KW-0997">Cell inner membrane</keyword>
<dbReference type="FunFam" id="3.30.70.1430:FF:000001">
    <property type="entry name" value="Efflux pump membrane transporter"/>
    <property type="match status" value="1"/>
</dbReference>
<keyword evidence="6 9" id="KW-0812">Transmembrane</keyword>
<dbReference type="GO" id="GO:0042910">
    <property type="term" value="F:xenobiotic transmembrane transporter activity"/>
    <property type="evidence" value="ECO:0007669"/>
    <property type="project" value="TreeGrafter"/>
</dbReference>
<organism evidence="11 12">
    <name type="scientific">Mesorhizobium neociceri</name>
    <dbReference type="NCBI Taxonomy" id="1307853"/>
    <lineage>
        <taxon>Bacteria</taxon>
        <taxon>Pseudomonadati</taxon>
        <taxon>Pseudomonadota</taxon>
        <taxon>Alphaproteobacteria</taxon>
        <taxon>Hyphomicrobiales</taxon>
        <taxon>Phyllobacteriaceae</taxon>
        <taxon>Mesorhizobium</taxon>
    </lineage>
</organism>
<feature type="transmembrane region" description="Helical" evidence="9">
    <location>
        <begin position="1003"/>
        <end position="1025"/>
    </location>
</feature>
<evidence type="ECO:0000256" key="10">
    <source>
        <dbReference type="SAM" id="MobiDB-lite"/>
    </source>
</evidence>
<dbReference type="Gene3D" id="1.20.1640.10">
    <property type="entry name" value="Multidrug efflux transporter AcrB transmembrane domain"/>
    <property type="match status" value="2"/>
</dbReference>
<accession>A0A838B3V8</accession>
<keyword evidence="7 9" id="KW-1133">Transmembrane helix</keyword>
<keyword evidence="4" id="KW-1003">Cell membrane</keyword>
<dbReference type="Proteomes" id="UP000558284">
    <property type="component" value="Unassembled WGS sequence"/>
</dbReference>
<feature type="transmembrane region" description="Helical" evidence="9">
    <location>
        <begin position="535"/>
        <end position="552"/>
    </location>
</feature>
<dbReference type="NCBIfam" id="TIGR00915">
    <property type="entry name" value="2A0602"/>
    <property type="match status" value="1"/>
</dbReference>
<evidence type="ECO:0000313" key="12">
    <source>
        <dbReference type="Proteomes" id="UP000558284"/>
    </source>
</evidence>
<dbReference type="EMBL" id="JACDTY010000006">
    <property type="protein sequence ID" value="MBA1141538.1"/>
    <property type="molecule type" value="Genomic_DNA"/>
</dbReference>
<feature type="transmembrane region" description="Helical" evidence="9">
    <location>
        <begin position="436"/>
        <end position="459"/>
    </location>
</feature>
<evidence type="ECO:0000256" key="8">
    <source>
        <dbReference type="ARBA" id="ARBA00023136"/>
    </source>
</evidence>
<feature type="transmembrane region" description="Helical" evidence="9">
    <location>
        <begin position="368"/>
        <end position="388"/>
    </location>
</feature>
<dbReference type="PANTHER" id="PTHR32063:SF11">
    <property type="entry name" value="CATION OR DRUG EFFLUX SYSTEM PROTEIN"/>
    <property type="match status" value="1"/>
</dbReference>
<evidence type="ECO:0000256" key="7">
    <source>
        <dbReference type="ARBA" id="ARBA00022989"/>
    </source>
</evidence>
<protein>
    <recommendedName>
        <fullName evidence="9">Efflux pump membrane transporter</fullName>
    </recommendedName>
</protein>
<keyword evidence="8 9" id="KW-0472">Membrane</keyword>
<reference evidence="11 12" key="1">
    <citation type="submission" date="2020-07" db="EMBL/GenBank/DDBJ databases">
        <title>Definition of the novel symbiovar canariense within Mesorhizobium novociceri, a new species of genus Mesorhizobium nodulating Cicer canariense in the Caldera de Taburiente National Park (La Palma, Canary Islands).</title>
        <authorList>
            <person name="Leon-Barrios M."/>
            <person name="Perez-Yepez J."/>
            <person name="Flores-Felix J.D."/>
            <person name="Ramirez-Baena M.H."/>
            <person name="Pulido-Suarez L."/>
            <person name="Igual J.M."/>
            <person name="Velazquez E."/>
            <person name="Peix A."/>
        </authorList>
    </citation>
    <scope>NUCLEOTIDE SEQUENCE [LARGE SCALE GENOMIC DNA]</scope>
    <source>
        <strain evidence="11 12">CCANP35</strain>
    </source>
</reference>
<comment type="caution">
    <text evidence="11">The sequence shown here is derived from an EMBL/GenBank/DDBJ whole genome shotgun (WGS) entry which is preliminary data.</text>
</comment>
<evidence type="ECO:0000256" key="2">
    <source>
        <dbReference type="ARBA" id="ARBA00010942"/>
    </source>
</evidence>
<comment type="similarity">
    <text evidence="2 9">Belongs to the resistance-nodulation-cell division (RND) (TC 2.A.6) family.</text>
</comment>
<feature type="transmembrane region" description="Helical" evidence="9">
    <location>
        <begin position="869"/>
        <end position="889"/>
    </location>
</feature>
<evidence type="ECO:0000256" key="1">
    <source>
        <dbReference type="ARBA" id="ARBA00004429"/>
    </source>
</evidence>
<feature type="transmembrane region" description="Helical" evidence="9">
    <location>
        <begin position="342"/>
        <end position="361"/>
    </location>
</feature>
<dbReference type="Gene3D" id="3.30.70.1320">
    <property type="entry name" value="Multidrug efflux transporter AcrB pore domain like"/>
    <property type="match status" value="1"/>
</dbReference>
<name>A0A838B3V8_9HYPH</name>
<evidence type="ECO:0000256" key="9">
    <source>
        <dbReference type="RuleBase" id="RU364070"/>
    </source>
</evidence>
<dbReference type="InterPro" id="IPR027463">
    <property type="entry name" value="AcrB_DN_DC_subdom"/>
</dbReference>
<feature type="transmembrane region" description="Helical" evidence="9">
    <location>
        <begin position="896"/>
        <end position="916"/>
    </location>
</feature>
<dbReference type="GO" id="GO:0005886">
    <property type="term" value="C:plasma membrane"/>
    <property type="evidence" value="ECO:0007669"/>
    <property type="project" value="UniProtKB-SubCell"/>
</dbReference>
<dbReference type="FunFam" id="1.20.1640.10:FF:000001">
    <property type="entry name" value="Efflux pump membrane transporter"/>
    <property type="match status" value="1"/>
</dbReference>
<dbReference type="PRINTS" id="PR00702">
    <property type="entry name" value="ACRIFLAVINRP"/>
</dbReference>